<evidence type="ECO:0000313" key="11">
    <source>
        <dbReference type="Proteomes" id="UP000500882"/>
    </source>
</evidence>
<keyword evidence="3 7" id="KW-1134">Transmembrane beta strand</keyword>
<evidence type="ECO:0000256" key="2">
    <source>
        <dbReference type="ARBA" id="ARBA00022448"/>
    </source>
</evidence>
<evidence type="ECO:0000256" key="4">
    <source>
        <dbReference type="ARBA" id="ARBA00022692"/>
    </source>
</evidence>
<keyword evidence="4 7" id="KW-0812">Transmembrane</keyword>
<dbReference type="InterPro" id="IPR037066">
    <property type="entry name" value="Plug_dom_sf"/>
</dbReference>
<comment type="similarity">
    <text evidence="7">Belongs to the TonB-dependent receptor family.</text>
</comment>
<evidence type="ECO:0000256" key="5">
    <source>
        <dbReference type="ARBA" id="ARBA00023136"/>
    </source>
</evidence>
<evidence type="ECO:0000256" key="1">
    <source>
        <dbReference type="ARBA" id="ARBA00004571"/>
    </source>
</evidence>
<dbReference type="InterPro" id="IPR039426">
    <property type="entry name" value="TonB-dep_rcpt-like"/>
</dbReference>
<feature type="signal peptide" evidence="8">
    <location>
        <begin position="1"/>
        <end position="26"/>
    </location>
</feature>
<evidence type="ECO:0000313" key="10">
    <source>
        <dbReference type="EMBL" id="BCA52201.1"/>
    </source>
</evidence>
<dbReference type="FunFam" id="2.60.40.1120:FF:000003">
    <property type="entry name" value="Outer membrane protein Omp121"/>
    <property type="match status" value="1"/>
</dbReference>
<keyword evidence="5 7" id="KW-0472">Membrane</keyword>
<dbReference type="InterPro" id="IPR023996">
    <property type="entry name" value="TonB-dep_OMP_SusC/RagA"/>
</dbReference>
<dbReference type="SUPFAM" id="SSF56935">
    <property type="entry name" value="Porins"/>
    <property type="match status" value="1"/>
</dbReference>
<evidence type="ECO:0000259" key="9">
    <source>
        <dbReference type="Pfam" id="PF07715"/>
    </source>
</evidence>
<feature type="domain" description="TonB-dependent receptor plug" evidence="9">
    <location>
        <begin position="122"/>
        <end position="227"/>
    </location>
</feature>
<dbReference type="PROSITE" id="PS52016">
    <property type="entry name" value="TONB_DEPENDENT_REC_3"/>
    <property type="match status" value="1"/>
</dbReference>
<dbReference type="Gene3D" id="2.60.40.1120">
    <property type="entry name" value="Carboxypeptidase-like, regulatory domain"/>
    <property type="match status" value="1"/>
</dbReference>
<proteinExistence type="inferred from homology"/>
<sequence>MINILMMRNFLLICMMLLGFSVHAFAQKEIVVTGIVTDTNKEPLIGVNVSIANMPGLGAITDINGKYLLKMPPYNKLVFTYIGYEPVEVLVKEQRTVNVAMEEAKATLIDEVVVTGTGVQKKIAVTGAVTNVDIAELKTSPSTSMADALAGVVPGIQAMQSNGRPGSVSEFWVRSISTFGASNAALVLVDGFERDLNEINVEDVESFTVLKDASATAIYGSKGANGVILINTRRGKEGKININAKVETFYSMFTQLPEFVDGYTYASMANEAKTTRNQEPLYQPEELELFRLGLDTDLYPDVDWMDLMLRDGAWSTRASLNMTGGGKTARYYVGGSYQDQQGMYKTDKSLKNYNTNANFRKWTYRMNVDIDITKTTLLKVGVSGSLRKQNDPGVGTDAIWTTLMGYNSIMMPVTYSDGKIASWTGKEDNINPWVQATMTGYNESWKNNIQTNVTLEQKLDFITKGLKFIGRFGYDTENSNWIKRVKWPELYKAEPYRDVNGDLIFTRLSEEKKMTQTSGSSGKRNEFFEWELHYNRGFKDHHVGAVLKYTQSAKVATQGIGSDLKNGISRRNQGLAGRINYNWKYRYFVDFNFGYTGSENFHKDNRFGFFPAISGAWNVAEESIVKDNLKWVNMFKIRYSYGKTGNDNLGDTRFPYLYNLETLWERDNSGNVVSGNKPVGGYQFADFGYDRYYGGMRYTSVASTNVSWEVATKQDLGIDFSFFDDKLSGSIDYFHERREGIYMERKYLPWVASLGTWTEYKDNKVNEKDIHPYANVGIVEARGFDGNFSFRHKIDKVDLTIRGNMTYSKNEILERDEENTIYWYKMQEGHRVDQAMGLVALGLFKDYEEIRNWPKQFGDVMPGDIKYKDINGDGVIDDNDKVAIGATKKPNFTYGFGVSAKWKGLDVNVHFQGVGKSTYFIDGSTVYMFSGGDGWGNVLKEMAESNRWILGVNEDPNAEYPRLTYGKNDNNNRASTYWLRNGAYLRLKTLDVGYTLPKSIVRKAHMNTVRIFFTGTNLLTFSKFKLWDPEMGSSTGKTYPLNKTLSLGVSVNL</sequence>
<dbReference type="Gene3D" id="2.170.130.10">
    <property type="entry name" value="TonB-dependent receptor, plug domain"/>
    <property type="match status" value="1"/>
</dbReference>
<dbReference type="InterPro" id="IPR023997">
    <property type="entry name" value="TonB-dep_OMP_SusC/RagA_CS"/>
</dbReference>
<dbReference type="NCBIfam" id="TIGR04056">
    <property type="entry name" value="OMP_RagA_SusC"/>
    <property type="match status" value="1"/>
</dbReference>
<dbReference type="FunFam" id="2.170.130.10:FF:000003">
    <property type="entry name" value="SusC/RagA family TonB-linked outer membrane protein"/>
    <property type="match status" value="1"/>
</dbReference>
<dbReference type="EMBL" id="AP022660">
    <property type="protein sequence ID" value="BCA52201.1"/>
    <property type="molecule type" value="Genomic_DNA"/>
</dbReference>
<dbReference type="Proteomes" id="UP000500882">
    <property type="component" value="Chromosome"/>
</dbReference>
<dbReference type="Pfam" id="PF07715">
    <property type="entry name" value="Plug"/>
    <property type="match status" value="1"/>
</dbReference>
<dbReference type="AlphaFoldDB" id="A0A679HD39"/>
<dbReference type="InterPro" id="IPR036942">
    <property type="entry name" value="Beta-barrel_TonB_sf"/>
</dbReference>
<accession>A0A679HD39</accession>
<organism evidence="10 11">
    <name type="scientific">Bacteroides thetaiotaomicron</name>
    <dbReference type="NCBI Taxonomy" id="818"/>
    <lineage>
        <taxon>Bacteria</taxon>
        <taxon>Pseudomonadati</taxon>
        <taxon>Bacteroidota</taxon>
        <taxon>Bacteroidia</taxon>
        <taxon>Bacteroidales</taxon>
        <taxon>Bacteroidaceae</taxon>
        <taxon>Bacteroides</taxon>
    </lineage>
</organism>
<dbReference type="Gene3D" id="2.40.170.20">
    <property type="entry name" value="TonB-dependent receptor, beta-barrel domain"/>
    <property type="match status" value="1"/>
</dbReference>
<keyword evidence="2 7" id="KW-0813">Transport</keyword>
<keyword evidence="8" id="KW-0732">Signal</keyword>
<evidence type="ECO:0000256" key="8">
    <source>
        <dbReference type="SAM" id="SignalP"/>
    </source>
</evidence>
<evidence type="ECO:0000256" key="3">
    <source>
        <dbReference type="ARBA" id="ARBA00022452"/>
    </source>
</evidence>
<dbReference type="InterPro" id="IPR012910">
    <property type="entry name" value="Plug_dom"/>
</dbReference>
<evidence type="ECO:0000256" key="7">
    <source>
        <dbReference type="PROSITE-ProRule" id="PRU01360"/>
    </source>
</evidence>
<comment type="subcellular location">
    <subcellularLocation>
        <location evidence="1 7">Cell outer membrane</location>
        <topology evidence="1 7">Multi-pass membrane protein</topology>
    </subcellularLocation>
</comment>
<dbReference type="GO" id="GO:0009279">
    <property type="term" value="C:cell outer membrane"/>
    <property type="evidence" value="ECO:0007669"/>
    <property type="project" value="UniProtKB-SubCell"/>
</dbReference>
<dbReference type="InterPro" id="IPR008969">
    <property type="entry name" value="CarboxyPept-like_regulatory"/>
</dbReference>
<dbReference type="SUPFAM" id="SSF49464">
    <property type="entry name" value="Carboxypeptidase regulatory domain-like"/>
    <property type="match status" value="1"/>
</dbReference>
<evidence type="ECO:0000256" key="6">
    <source>
        <dbReference type="ARBA" id="ARBA00023237"/>
    </source>
</evidence>
<protein>
    <submittedName>
        <fullName evidence="10">SusC/RagA family TonB-linked outer membrane protein</fullName>
    </submittedName>
</protein>
<reference evidence="10 11" key="1">
    <citation type="submission" date="2020-02" db="EMBL/GenBank/DDBJ databases">
        <title>Whole-genome sequencing and comparative analysis of the genomes of Bacteroides thetaiotaomicron and Escherichia coli isolated from a healthy resident in Vietnam.</title>
        <authorList>
            <person name="Mohsin M."/>
            <person name="Tanaka K."/>
            <person name="Kawahara R."/>
            <person name="Kondo S."/>
            <person name="Noguchi H."/>
            <person name="Motooka D."/>
            <person name="Nakamura S."/>
            <person name="Khong D.T."/>
            <person name="Nguyen T.N."/>
            <person name="Tran H.T."/>
            <person name="Yamamoto Y."/>
        </authorList>
    </citation>
    <scope>NUCLEOTIDE SEQUENCE [LARGE SCALE GENOMIC DNA]</scope>
    <source>
        <strain evidence="10 11">F9-2</strain>
    </source>
</reference>
<feature type="chain" id="PRO_5025343193" evidence="8">
    <location>
        <begin position="27"/>
        <end position="1053"/>
    </location>
</feature>
<gene>
    <name evidence="10" type="ORF">BatF92_41430</name>
</gene>
<dbReference type="NCBIfam" id="TIGR04057">
    <property type="entry name" value="SusC_RagA_signa"/>
    <property type="match status" value="1"/>
</dbReference>
<dbReference type="Pfam" id="PF13715">
    <property type="entry name" value="CarbopepD_reg_2"/>
    <property type="match status" value="1"/>
</dbReference>
<name>A0A679HD39_BACT4</name>
<keyword evidence="6 7" id="KW-0998">Cell outer membrane</keyword>